<dbReference type="EMBL" id="WBJZ01000042">
    <property type="protein sequence ID" value="KAB1651805.1"/>
    <property type="molecule type" value="Genomic_DNA"/>
</dbReference>
<keyword evidence="2" id="KW-1185">Reference proteome</keyword>
<name>A0A7J5BLW5_9MICO</name>
<evidence type="ECO:0000313" key="2">
    <source>
        <dbReference type="Proteomes" id="UP000467240"/>
    </source>
</evidence>
<protein>
    <submittedName>
        <fullName evidence="1">Uncharacterized protein</fullName>
    </submittedName>
</protein>
<evidence type="ECO:0000313" key="1">
    <source>
        <dbReference type="EMBL" id="KAB1651805.1"/>
    </source>
</evidence>
<dbReference type="AlphaFoldDB" id="A0A7J5BLW5"/>
<reference evidence="1 2" key="1">
    <citation type="submission" date="2019-09" db="EMBL/GenBank/DDBJ databases">
        <title>Phylogeny of genus Pseudoclavibacter and closely related genus.</title>
        <authorList>
            <person name="Li Y."/>
        </authorList>
    </citation>
    <scope>NUCLEOTIDE SEQUENCE [LARGE SCALE GENOMIC DNA]</scope>
    <source>
        <strain evidence="1 2">DSM 23821</strain>
    </source>
</reference>
<organism evidence="1 2">
    <name type="scientific">Pseudoclavibacter chungangensis</name>
    <dbReference type="NCBI Taxonomy" id="587635"/>
    <lineage>
        <taxon>Bacteria</taxon>
        <taxon>Bacillati</taxon>
        <taxon>Actinomycetota</taxon>
        <taxon>Actinomycetes</taxon>
        <taxon>Micrococcales</taxon>
        <taxon>Microbacteriaceae</taxon>
        <taxon>Pseudoclavibacter</taxon>
    </lineage>
</organism>
<accession>A0A7J5BLW5</accession>
<sequence>MAMIEKQEREERRRVQREGVQALEASGASTLSSEVPGIPARDDLRAAQLIAPDLVQLELRWRLPARHRDRVMRVIRSVREKVREGAAIYELCDYLDVGVVCRSAALIWIRSDVIHTPSGAVPQAEGRCVPGYYVPSRTRPRANAVVPGPHVAS</sequence>
<gene>
    <name evidence="1" type="ORF">F8O01_17545</name>
</gene>
<comment type="caution">
    <text evidence="1">The sequence shown here is derived from an EMBL/GenBank/DDBJ whole genome shotgun (WGS) entry which is preliminary data.</text>
</comment>
<proteinExistence type="predicted"/>
<dbReference type="Proteomes" id="UP000467240">
    <property type="component" value="Unassembled WGS sequence"/>
</dbReference>